<accession>A0A081S3H7</accession>
<protein>
    <submittedName>
        <fullName evidence="1">Uncharacterized protein</fullName>
    </submittedName>
</protein>
<name>A0A081S3H7_9ARCH</name>
<dbReference type="AlphaFoldDB" id="A0A081S3H7"/>
<dbReference type="Proteomes" id="UP000028027">
    <property type="component" value="Unassembled WGS sequence"/>
</dbReference>
<evidence type="ECO:0000313" key="1">
    <source>
        <dbReference type="EMBL" id="KER05480.1"/>
    </source>
</evidence>
<evidence type="ECO:0000313" key="2">
    <source>
        <dbReference type="Proteomes" id="UP000028027"/>
    </source>
</evidence>
<dbReference type="EMBL" id="JNVL01000057">
    <property type="protein sequence ID" value="KER05480.1"/>
    <property type="molecule type" value="Genomic_DNA"/>
</dbReference>
<gene>
    <name evidence="1" type="ORF">AAA799E16_01873</name>
</gene>
<keyword evidence="2" id="KW-1185">Reference proteome</keyword>
<comment type="caution">
    <text evidence="1">The sequence shown here is derived from an EMBL/GenBank/DDBJ whole genome shotgun (WGS) entry which is preliminary data.</text>
</comment>
<proteinExistence type="predicted"/>
<organism evidence="1 2">
    <name type="scientific">Marine Group I thaumarchaeote SCGC AAA799-E16</name>
    <dbReference type="NCBI Taxonomy" id="1502292"/>
    <lineage>
        <taxon>Archaea</taxon>
        <taxon>Nitrososphaerota</taxon>
        <taxon>Marine Group I</taxon>
    </lineage>
</organism>
<sequence>MSQLLEPSWNKPIKEYDRALDPLGMNRVNDRMLGELVQGFTLLTSRARYYSFYVWAIEQIRKKKLAKNFTEFKNAFYDLERLYMMACVSHEEKEPIDNHKDINGVSKGRDVWNESSDKIPLNFTYFGHRLGGYGQYYQGSIINMGLVEQGEDDEFEKPTELGYSIIKDFDTLAKESGFLSYCGKSNISKNTLSEIGEKLCLCKIKHQSNSERDSIIKLLFGWIGEKNQRSTSRQESLSLILNTIHQIQENKITTSQDFLDSVYFGQIKNNEKVESLLIPNHLDGISKKWKIVKAHDSFALASEAILQIFLEFLKQDLTHGKNLEEFFQKYVQNIENEIDQILKLGRKFENEPIENIIDIILKENGIDTNLELLEKMNIFLLKIWNS</sequence>
<reference evidence="1 2" key="1">
    <citation type="submission" date="2014-06" db="EMBL/GenBank/DDBJ databases">
        <authorList>
            <person name="Ngugi D.K."/>
            <person name="Blom J."/>
            <person name="Alam I."/>
            <person name="Rashid M."/>
            <person name="Ba Alawi W."/>
            <person name="Zhang G."/>
            <person name="Hikmawan T."/>
            <person name="Guan Y."/>
            <person name="Antunes A."/>
            <person name="Siam R."/>
            <person name="Eldorry H."/>
            <person name="Bajic V."/>
            <person name="Stingl U."/>
        </authorList>
    </citation>
    <scope>NUCLEOTIDE SEQUENCE [LARGE SCALE GENOMIC DNA]</scope>
    <source>
        <strain evidence="1">SCGC AAA799-E16</strain>
    </source>
</reference>